<name>A0AAV5RCZ1_STABA</name>
<feature type="transmembrane region" description="Helical" evidence="6">
    <location>
        <begin position="150"/>
        <end position="171"/>
    </location>
</feature>
<evidence type="ECO:0000256" key="4">
    <source>
        <dbReference type="ARBA" id="ARBA00023136"/>
    </source>
</evidence>
<sequence>MVPLFAINSFAQLYLPKWAAFVCNFICEFYEAFVIYAFYTLLTNLLGGERQIIYSTTGRAPVHIWMFKIDISDPETYIALKRMIMQFVYIRPAITIAMFLFRRPVLKLLITILYNISITFALQALTVFYVCLKGDLAPFRVVTKFLSIKSVVFFSYWQSLLMAIFSHFGLFTSNLKTIQYSLLCIESVPIAYLHYTAFSCNDYTATMRFGFARMRCYAAFHDVFGTQDLKHDFLKTFIWNKYSTRDFDSVEAVLDHPDSRMRGKRIAAGLRYKYGGQCKYWLPKASLARLLTPESRGLYGTEPISTSQFENTPSHRSNNSRYNGDDAYSGDDLGDDDNFEESQKLTISDERDYLEDEELYEKARRSYGDYNYPVITVRESEQYISFQDRLDRNMILGYFESV</sequence>
<dbReference type="AlphaFoldDB" id="A0AAV5RCZ1"/>
<comment type="subcellular location">
    <subcellularLocation>
        <location evidence="1">Membrane</location>
        <topology evidence="1">Multi-pass membrane protein</topology>
    </subcellularLocation>
</comment>
<dbReference type="PANTHER" id="PTHR23423">
    <property type="entry name" value="ORGANIC SOLUTE TRANSPORTER-RELATED"/>
    <property type="match status" value="1"/>
</dbReference>
<evidence type="ECO:0000256" key="2">
    <source>
        <dbReference type="ARBA" id="ARBA00022692"/>
    </source>
</evidence>
<evidence type="ECO:0000256" key="3">
    <source>
        <dbReference type="ARBA" id="ARBA00022989"/>
    </source>
</evidence>
<keyword evidence="2 6" id="KW-0812">Transmembrane</keyword>
<comment type="caution">
    <text evidence="7">The sequence shown here is derived from an EMBL/GenBank/DDBJ whole genome shotgun (WGS) entry which is preliminary data.</text>
</comment>
<dbReference type="InterPro" id="IPR005178">
    <property type="entry name" value="Ostalpha/TMEM184C"/>
</dbReference>
<feature type="region of interest" description="Disordered" evidence="5">
    <location>
        <begin position="302"/>
        <end position="344"/>
    </location>
</feature>
<evidence type="ECO:0000256" key="1">
    <source>
        <dbReference type="ARBA" id="ARBA00004141"/>
    </source>
</evidence>
<evidence type="ECO:0000313" key="8">
    <source>
        <dbReference type="Proteomes" id="UP001362899"/>
    </source>
</evidence>
<feature type="compositionally biased region" description="Polar residues" evidence="5">
    <location>
        <begin position="303"/>
        <end position="322"/>
    </location>
</feature>
<keyword evidence="4 6" id="KW-0472">Membrane</keyword>
<evidence type="ECO:0000256" key="6">
    <source>
        <dbReference type="SAM" id="Phobius"/>
    </source>
</evidence>
<proteinExistence type="predicted"/>
<dbReference type="SMART" id="SM01417">
    <property type="entry name" value="Solute_trans_a"/>
    <property type="match status" value="1"/>
</dbReference>
<dbReference type="Pfam" id="PF03619">
    <property type="entry name" value="Solute_trans_a"/>
    <property type="match status" value="1"/>
</dbReference>
<evidence type="ECO:0000256" key="5">
    <source>
        <dbReference type="SAM" id="MobiDB-lite"/>
    </source>
</evidence>
<feature type="compositionally biased region" description="Acidic residues" evidence="5">
    <location>
        <begin position="328"/>
        <end position="340"/>
    </location>
</feature>
<dbReference type="Proteomes" id="UP001362899">
    <property type="component" value="Unassembled WGS sequence"/>
</dbReference>
<feature type="transmembrane region" description="Helical" evidence="6">
    <location>
        <begin position="18"/>
        <end position="39"/>
    </location>
</feature>
<gene>
    <name evidence="7" type="ORF">DASB73_000250</name>
</gene>
<feature type="transmembrane region" description="Helical" evidence="6">
    <location>
        <begin position="108"/>
        <end position="130"/>
    </location>
</feature>
<dbReference type="GO" id="GO:0016020">
    <property type="term" value="C:membrane"/>
    <property type="evidence" value="ECO:0007669"/>
    <property type="project" value="UniProtKB-SubCell"/>
</dbReference>
<accession>A0AAV5RCZ1</accession>
<reference evidence="7 8" key="1">
    <citation type="journal article" date="2023" name="Elife">
        <title>Identification of key yeast species and microbe-microbe interactions impacting larval growth of Drosophila in the wild.</title>
        <authorList>
            <person name="Mure A."/>
            <person name="Sugiura Y."/>
            <person name="Maeda R."/>
            <person name="Honda K."/>
            <person name="Sakurai N."/>
            <person name="Takahashi Y."/>
            <person name="Watada M."/>
            <person name="Katoh T."/>
            <person name="Gotoh A."/>
            <person name="Gotoh Y."/>
            <person name="Taniguchi I."/>
            <person name="Nakamura K."/>
            <person name="Hayashi T."/>
            <person name="Katayama T."/>
            <person name="Uemura T."/>
            <person name="Hattori Y."/>
        </authorList>
    </citation>
    <scope>NUCLEOTIDE SEQUENCE [LARGE SCALE GENOMIC DNA]</scope>
    <source>
        <strain evidence="7 8">SB-73</strain>
    </source>
</reference>
<dbReference type="EMBL" id="BTGC01000001">
    <property type="protein sequence ID" value="GMM49067.1"/>
    <property type="molecule type" value="Genomic_DNA"/>
</dbReference>
<organism evidence="7 8">
    <name type="scientific">Starmerella bacillaris</name>
    <name type="common">Yeast</name>
    <name type="synonym">Candida zemplinina</name>
    <dbReference type="NCBI Taxonomy" id="1247836"/>
    <lineage>
        <taxon>Eukaryota</taxon>
        <taxon>Fungi</taxon>
        <taxon>Dikarya</taxon>
        <taxon>Ascomycota</taxon>
        <taxon>Saccharomycotina</taxon>
        <taxon>Dipodascomycetes</taxon>
        <taxon>Dipodascales</taxon>
        <taxon>Trichomonascaceae</taxon>
        <taxon>Starmerella</taxon>
    </lineage>
</organism>
<evidence type="ECO:0000313" key="7">
    <source>
        <dbReference type="EMBL" id="GMM49067.1"/>
    </source>
</evidence>
<protein>
    <submittedName>
        <fullName evidence="7">Hfl1 protein</fullName>
    </submittedName>
</protein>
<keyword evidence="3 6" id="KW-1133">Transmembrane helix</keyword>
<keyword evidence="8" id="KW-1185">Reference proteome</keyword>
<feature type="transmembrane region" description="Helical" evidence="6">
    <location>
        <begin position="83"/>
        <end position="101"/>
    </location>
</feature>